<protein>
    <recommendedName>
        <fullName evidence="3">Cadherin domain-containing protein</fullName>
    </recommendedName>
</protein>
<name>A0ABT5FFA9_9GAMM</name>
<evidence type="ECO:0000313" key="2">
    <source>
        <dbReference type="Proteomes" id="UP001528411"/>
    </source>
</evidence>
<keyword evidence="2" id="KW-1185">Reference proteome</keyword>
<gene>
    <name evidence="1" type="ORF">PN838_16180</name>
</gene>
<sequence>MISIFGISACSGSGSSDDNEKRIDTILSEITDKNAELNFIADSVATNGGEVGITANAEEDGQTITYALVDDGQPTFGAFAIDSATGVITVADYRLVDGFIAPEISLTVEATSSSAKKFKLPSVLK</sequence>
<dbReference type="Gene3D" id="2.60.40.60">
    <property type="entry name" value="Cadherins"/>
    <property type="match status" value="1"/>
</dbReference>
<dbReference type="InterPro" id="IPR015919">
    <property type="entry name" value="Cadherin-like_sf"/>
</dbReference>
<evidence type="ECO:0000313" key="1">
    <source>
        <dbReference type="EMBL" id="MDC2890021.1"/>
    </source>
</evidence>
<dbReference type="SUPFAM" id="SSF49313">
    <property type="entry name" value="Cadherin-like"/>
    <property type="match status" value="1"/>
</dbReference>
<organism evidence="1 2">
    <name type="scientific">Psychrosphaera algicola</name>
    <dbReference type="NCBI Taxonomy" id="3023714"/>
    <lineage>
        <taxon>Bacteria</taxon>
        <taxon>Pseudomonadati</taxon>
        <taxon>Pseudomonadota</taxon>
        <taxon>Gammaproteobacteria</taxon>
        <taxon>Alteromonadales</taxon>
        <taxon>Pseudoalteromonadaceae</taxon>
        <taxon>Psychrosphaera</taxon>
    </lineage>
</organism>
<evidence type="ECO:0008006" key="3">
    <source>
        <dbReference type="Google" id="ProtNLM"/>
    </source>
</evidence>
<dbReference type="EMBL" id="JAQOMS010000002">
    <property type="protein sequence ID" value="MDC2890021.1"/>
    <property type="molecule type" value="Genomic_DNA"/>
</dbReference>
<proteinExistence type="predicted"/>
<dbReference type="Proteomes" id="UP001528411">
    <property type="component" value="Unassembled WGS sequence"/>
</dbReference>
<dbReference type="RefSeq" id="WP_272181325.1">
    <property type="nucleotide sequence ID" value="NZ_JAQOMS010000002.1"/>
</dbReference>
<reference evidence="1 2" key="1">
    <citation type="submission" date="2023-01" db="EMBL/GenBank/DDBJ databases">
        <title>Psychrosphaera sp. nov., isolated from marine algae.</title>
        <authorList>
            <person name="Bayburt H."/>
            <person name="Choi B.J."/>
            <person name="Kim J.M."/>
            <person name="Choi D.G."/>
            <person name="Jeon C.O."/>
        </authorList>
    </citation>
    <scope>NUCLEOTIDE SEQUENCE [LARGE SCALE GENOMIC DNA]</scope>
    <source>
        <strain evidence="1 2">G1-22</strain>
    </source>
</reference>
<comment type="caution">
    <text evidence="1">The sequence shown here is derived from an EMBL/GenBank/DDBJ whole genome shotgun (WGS) entry which is preliminary data.</text>
</comment>
<accession>A0ABT5FFA9</accession>